<organism evidence="3 4">
    <name type="scientific">Dunaliella salina</name>
    <name type="common">Green alga</name>
    <name type="synonym">Protococcus salinus</name>
    <dbReference type="NCBI Taxonomy" id="3046"/>
    <lineage>
        <taxon>Eukaryota</taxon>
        <taxon>Viridiplantae</taxon>
        <taxon>Chlorophyta</taxon>
        <taxon>core chlorophytes</taxon>
        <taxon>Chlorophyceae</taxon>
        <taxon>CS clade</taxon>
        <taxon>Chlamydomonadales</taxon>
        <taxon>Dunaliellaceae</taxon>
        <taxon>Dunaliella</taxon>
    </lineage>
</organism>
<dbReference type="EMBL" id="MU069546">
    <property type="protein sequence ID" value="KAF5839335.1"/>
    <property type="molecule type" value="Genomic_DNA"/>
</dbReference>
<reference evidence="3" key="1">
    <citation type="submission" date="2017-08" db="EMBL/GenBank/DDBJ databases">
        <authorList>
            <person name="Polle J.E."/>
            <person name="Barry K."/>
            <person name="Cushman J."/>
            <person name="Schmutz J."/>
            <person name="Tran D."/>
            <person name="Hathwaick L.T."/>
            <person name="Yim W.C."/>
            <person name="Jenkins J."/>
            <person name="Mckie-Krisberg Z.M."/>
            <person name="Prochnik S."/>
            <person name="Lindquist E."/>
            <person name="Dockter R.B."/>
            <person name="Adam C."/>
            <person name="Molina H."/>
            <person name="Bunkerborg J."/>
            <person name="Jin E."/>
            <person name="Buchheim M."/>
            <person name="Magnuson J."/>
        </authorList>
    </citation>
    <scope>NUCLEOTIDE SEQUENCE</scope>
    <source>
        <strain evidence="3">CCAP 19/18</strain>
    </source>
</reference>
<feature type="region of interest" description="Disordered" evidence="1">
    <location>
        <begin position="891"/>
        <end position="945"/>
    </location>
</feature>
<dbReference type="InterPro" id="IPR038718">
    <property type="entry name" value="SNF2-like_sf"/>
</dbReference>
<evidence type="ECO:0000259" key="2">
    <source>
        <dbReference type="SMART" id="SM00487"/>
    </source>
</evidence>
<name>A0ABQ7GXJ5_DUNSA</name>
<feature type="compositionally biased region" description="Basic residues" evidence="1">
    <location>
        <begin position="993"/>
        <end position="1005"/>
    </location>
</feature>
<dbReference type="InterPro" id="IPR027417">
    <property type="entry name" value="P-loop_NTPase"/>
</dbReference>
<evidence type="ECO:0000256" key="1">
    <source>
        <dbReference type="SAM" id="MobiDB-lite"/>
    </source>
</evidence>
<feature type="region of interest" description="Disordered" evidence="1">
    <location>
        <begin position="134"/>
        <end position="205"/>
    </location>
</feature>
<feature type="compositionally biased region" description="Low complexity" evidence="1">
    <location>
        <begin position="761"/>
        <end position="785"/>
    </location>
</feature>
<dbReference type="PANTHER" id="PTHR45865">
    <property type="entry name" value="E3 UBIQUITIN-PROTEIN LIGASE SHPRH FAMILY MEMBER"/>
    <property type="match status" value="1"/>
</dbReference>
<dbReference type="Gene3D" id="3.40.50.10810">
    <property type="entry name" value="Tandem AAA-ATPase domain"/>
    <property type="match status" value="2"/>
</dbReference>
<keyword evidence="4" id="KW-1185">Reference proteome</keyword>
<feature type="compositionally biased region" description="Basic residues" evidence="1">
    <location>
        <begin position="470"/>
        <end position="488"/>
    </location>
</feature>
<feature type="region of interest" description="Disordered" evidence="1">
    <location>
        <begin position="440"/>
        <end position="507"/>
    </location>
</feature>
<feature type="region of interest" description="Disordered" evidence="1">
    <location>
        <begin position="722"/>
        <end position="807"/>
    </location>
</feature>
<dbReference type="SMART" id="SM00487">
    <property type="entry name" value="DEXDc"/>
    <property type="match status" value="1"/>
</dbReference>
<feature type="compositionally biased region" description="Low complexity" evidence="1">
    <location>
        <begin position="724"/>
        <end position="736"/>
    </location>
</feature>
<feature type="compositionally biased region" description="Basic residues" evidence="1">
    <location>
        <begin position="789"/>
        <end position="801"/>
    </location>
</feature>
<feature type="compositionally biased region" description="Low complexity" evidence="1">
    <location>
        <begin position="891"/>
        <end position="900"/>
    </location>
</feature>
<dbReference type="InterPro" id="IPR052583">
    <property type="entry name" value="ATP-helicase/E3_Ub-Ligase"/>
</dbReference>
<feature type="domain" description="Helicase ATP-binding" evidence="2">
    <location>
        <begin position="231"/>
        <end position="651"/>
    </location>
</feature>
<feature type="region of interest" description="Disordered" evidence="1">
    <location>
        <begin position="253"/>
        <end position="275"/>
    </location>
</feature>
<gene>
    <name evidence="3" type="ORF">DUNSADRAFT_1019</name>
</gene>
<proteinExistence type="predicted"/>
<feature type="compositionally biased region" description="Basic residues" evidence="1">
    <location>
        <begin position="901"/>
        <end position="911"/>
    </location>
</feature>
<dbReference type="SUPFAM" id="SSF52540">
    <property type="entry name" value="P-loop containing nucleoside triphosphate hydrolases"/>
    <property type="match status" value="1"/>
</dbReference>
<protein>
    <submittedName>
        <fullName evidence="3">SNF2 family N-terminal domain-containing protein</fullName>
    </submittedName>
</protein>
<accession>A0ABQ7GXJ5</accession>
<dbReference type="PANTHER" id="PTHR45865:SF1">
    <property type="entry name" value="E3 UBIQUITIN-PROTEIN LIGASE SHPRH"/>
    <property type="match status" value="1"/>
</dbReference>
<evidence type="ECO:0000313" key="3">
    <source>
        <dbReference type="EMBL" id="KAF5839335.1"/>
    </source>
</evidence>
<dbReference type="InterPro" id="IPR000330">
    <property type="entry name" value="SNF2_N"/>
</dbReference>
<evidence type="ECO:0000313" key="4">
    <source>
        <dbReference type="Proteomes" id="UP000815325"/>
    </source>
</evidence>
<dbReference type="Pfam" id="PF00176">
    <property type="entry name" value="SNF2-rel_dom"/>
    <property type="match status" value="2"/>
</dbReference>
<dbReference type="Proteomes" id="UP000815325">
    <property type="component" value="Unassembled WGS sequence"/>
</dbReference>
<dbReference type="InterPro" id="IPR014001">
    <property type="entry name" value="Helicase_ATP-bd"/>
</dbReference>
<feature type="compositionally biased region" description="Polar residues" evidence="1">
    <location>
        <begin position="914"/>
        <end position="923"/>
    </location>
</feature>
<sequence>MYAGRLVLPCRVEASPTDVSTGLELSYQGKSLTVRQAGAHTVGTCACPFALLALRQHLDLRVNDLQLPPHRLPLQQQPLLGNLCIDVHLLDSFFLTTTPAAEQQRNSSRGSRGKDKTCAQGQAVLDLLQSVQRHGSAAAGSGRGSGSDGSSDEDEFEEAGAGAEGVADQAMQQPAATGDRGDHNVPPACNEDEEAASAAAATAGGHDVRDEIFEIARPSAWKTEAANPPGLGCSLFRYQRRALAWMLWREQQDDPGEACGPSSAHGPHAQAPHEWPADGRLSLVWREVTLQSGARVWVNQLDGSALKQDPELAGLQLPPVRGGMLCDEMGLGKTVEVIALLLTHMDDVSARGKPRALAPSSGAAGEGNTKVWGPTLIVTPPAILQQWAGEIRDHSNNLKVVIYDGIKDKQEEMAKSQKADIRRCQRAIAKAESDLAKAEDALREAQQKRQKLGNGEALPVQCESAGGKGQRGRGRSSSRGRGVGTKRKASSELPNPEQAVEERSSGLHAAKAALEALEQQQEANTVANQAVQELVQADVVLTTYNVLGQEVHFNLDSLRVQGSLRHAKRYQVPETPLLQVAWHRLVLDEAQHCGKGLSVVAQMAGQLVADRRWCVTGTPIGPGGLQDIFGSLRALQAYPLSVPSVFRRLVSGPYMSGSLDGHHRLRTLIKPYMWRNSKAATSGDIQLPARTLAIAPLAMPSLERAFYDHVLEEARSARTALLRQQQQQLHQQQEQQEQQEQEQPDSALDQQAGQPIDELAQQQPDQAQQQQQQQQQQQRQRQLQGQRGGQRKRGQSSKAKNKGAEPAELAHGSLTQLRLACVHPQLTQYWTALSSELQLNHAGGGALSMVDILKRMWDQAQMHLQAAEREYCTIANVLAAKLLEEADKRNSALAAGSSSAKKVRGSAKRARTCGSPQQQQRLQGPNLDGPLSVAEIPLSGQSGTAPSMAAAGLSTAGLVAAGASPNTATLSVAGPSGSGGHAVAAAAAAAAQHQHHHHHHHHHHHQGDAPSAGAPAEVGRSDGTGHAVAAMMLPDAGACSGGPSANNGLHRPAGAAGADAELSGAVTASLYKSALDLIEGSYRVGEKGIAALDKGEKRKHVQARDKKAGD</sequence>
<feature type="region of interest" description="Disordered" evidence="1">
    <location>
        <begin position="986"/>
        <end position="1022"/>
    </location>
</feature>
<comment type="caution">
    <text evidence="3">The sequence shown here is derived from an EMBL/GenBank/DDBJ whole genome shotgun (WGS) entry which is preliminary data.</text>
</comment>